<protein>
    <submittedName>
        <fullName evidence="1">Uncharacterized protein</fullName>
    </submittedName>
</protein>
<dbReference type="EMBL" id="CM047580">
    <property type="protein sequence ID" value="KAI9920937.1"/>
    <property type="molecule type" value="Genomic_DNA"/>
</dbReference>
<name>A0ACC0WRE1_9STRA</name>
<keyword evidence="2" id="KW-1185">Reference proteome</keyword>
<dbReference type="Proteomes" id="UP001163321">
    <property type="component" value="Chromosome 1"/>
</dbReference>
<sequence>MTRLGVRHGNLVLLDEHGHLATRALVMTGDKRVQVLRGGLQRILLPLGLMLLQKAGIKRGDAFILLLDNDRKSVACILAAMHLQCVCCLICKNRSALLEHVKRETGITKVLSVNDATSSVDVQDDVNPLAVQDSTYTIPWLPDDEISTNGCVCLLTSGSVGKPKIVACTWDHMVLQGKLMHQHVVPMRPTRIICCTSISHAFSINAIFSLFTSPYDLESELCFASSAVGLYSLLTQQSDLFTFIYGTPGIYTALAAMPPAPLHADVPYCAGARLSLSLFRKMRDKYGLQLMQNYGSTETGNITAWFLCGKSFDGESKELESNENLLYVGSVWPGVEASMKDNGEITITTPWQSKGYVTACTLHRFLGTYHTSDIGIITKEKDGVSCIWLQKRLRPNVHVKWRDQRIAYLPEEIEAVLIAHPCISDVLVLTQNKADRDQGIIKVRVVLNDGAFPDVLDIKELCNDRNLPALRDALAIEFANYLPCSPAGKLVYAAPILL</sequence>
<evidence type="ECO:0000313" key="2">
    <source>
        <dbReference type="Proteomes" id="UP001163321"/>
    </source>
</evidence>
<proteinExistence type="predicted"/>
<organism evidence="1 2">
    <name type="scientific">Peronosclerospora sorghi</name>
    <dbReference type="NCBI Taxonomy" id="230839"/>
    <lineage>
        <taxon>Eukaryota</taxon>
        <taxon>Sar</taxon>
        <taxon>Stramenopiles</taxon>
        <taxon>Oomycota</taxon>
        <taxon>Peronosporomycetes</taxon>
        <taxon>Peronosporales</taxon>
        <taxon>Peronosporaceae</taxon>
        <taxon>Peronosclerospora</taxon>
    </lineage>
</organism>
<comment type="caution">
    <text evidence="1">The sequence shown here is derived from an EMBL/GenBank/DDBJ whole genome shotgun (WGS) entry which is preliminary data.</text>
</comment>
<reference evidence="1 2" key="1">
    <citation type="journal article" date="2022" name="bioRxiv">
        <title>The genome of the oomycete Peronosclerospora sorghi, a cosmopolitan pathogen of maize and sorghum, is inflated with dispersed pseudogenes.</title>
        <authorList>
            <person name="Fletcher K."/>
            <person name="Martin F."/>
            <person name="Isakeit T."/>
            <person name="Cavanaugh K."/>
            <person name="Magill C."/>
            <person name="Michelmore R."/>
        </authorList>
    </citation>
    <scope>NUCLEOTIDE SEQUENCE [LARGE SCALE GENOMIC DNA]</scope>
    <source>
        <strain evidence="1">P6</strain>
    </source>
</reference>
<accession>A0ACC0WRE1</accession>
<evidence type="ECO:0000313" key="1">
    <source>
        <dbReference type="EMBL" id="KAI9920937.1"/>
    </source>
</evidence>
<gene>
    <name evidence="1" type="ORF">PsorP6_002614</name>
</gene>